<dbReference type="PANTHER" id="PTHR33490:SF12">
    <property type="entry name" value="BLL5557 PROTEIN"/>
    <property type="match status" value="1"/>
</dbReference>
<proteinExistence type="predicted"/>
<reference evidence="2 3" key="1">
    <citation type="submission" date="2020-03" db="EMBL/GenBank/DDBJ databases">
        <title>Whole genome shotgun sequence of Phytohabitans houttuyneae NBRC 108639.</title>
        <authorList>
            <person name="Komaki H."/>
            <person name="Tamura T."/>
        </authorList>
    </citation>
    <scope>NUCLEOTIDE SEQUENCE [LARGE SCALE GENOMIC DNA]</scope>
    <source>
        <strain evidence="2 3">NBRC 108639</strain>
    </source>
</reference>
<sequence length="279" mass="30677">MTDQTEDMAAVSRQVRVGCEFRYTAEVETPAIFQVEPSGTGPAAVLQQAWDIQPATTRHGYTDLYGNDCQRLALPAGDSTLRFDALVAVPDATEEVDLDAAELPVPQLPDNVLIYTMPSRYCLPDVLGDEAWRLFGGHKPGYRRVQAIVDHVNSHLRFAYGSSSPTTTAAEAYAAGSGVCRDFAHVAISFCRALSIPARYVFGYLPDMDVTPDPAPMDFAAWMEVYLDHQWWTFDPRNNAARKGRVLIGRGRDAVDVAMVTTYGGPVLQSMQVWAEEPA</sequence>
<dbReference type="InterPro" id="IPR002931">
    <property type="entry name" value="Transglutaminase-like"/>
</dbReference>
<dbReference type="Gene3D" id="3.10.620.30">
    <property type="match status" value="1"/>
</dbReference>
<dbReference type="SUPFAM" id="SSF54001">
    <property type="entry name" value="Cysteine proteinases"/>
    <property type="match status" value="1"/>
</dbReference>
<dbReference type="SMART" id="SM00460">
    <property type="entry name" value="TGc"/>
    <property type="match status" value="1"/>
</dbReference>
<feature type="domain" description="Transglutaminase-like" evidence="1">
    <location>
        <begin position="172"/>
        <end position="238"/>
    </location>
</feature>
<evidence type="ECO:0000313" key="2">
    <source>
        <dbReference type="EMBL" id="GFJ82005.1"/>
    </source>
</evidence>
<dbReference type="InterPro" id="IPR038765">
    <property type="entry name" value="Papain-like_cys_pep_sf"/>
</dbReference>
<evidence type="ECO:0000313" key="3">
    <source>
        <dbReference type="Proteomes" id="UP000482800"/>
    </source>
</evidence>
<protein>
    <submittedName>
        <fullName evidence="2">Transglutaminase</fullName>
    </submittedName>
</protein>
<comment type="caution">
    <text evidence="2">The sequence shown here is derived from an EMBL/GenBank/DDBJ whole genome shotgun (WGS) entry which is preliminary data.</text>
</comment>
<dbReference type="Proteomes" id="UP000482800">
    <property type="component" value="Unassembled WGS sequence"/>
</dbReference>
<dbReference type="EMBL" id="BLPF01000002">
    <property type="protein sequence ID" value="GFJ82005.1"/>
    <property type="molecule type" value="Genomic_DNA"/>
</dbReference>
<accession>A0A6V8KMX9</accession>
<dbReference type="PANTHER" id="PTHR33490">
    <property type="entry name" value="BLR5614 PROTEIN-RELATED"/>
    <property type="match status" value="1"/>
</dbReference>
<dbReference type="AlphaFoldDB" id="A0A6V8KMX9"/>
<evidence type="ECO:0000259" key="1">
    <source>
        <dbReference type="SMART" id="SM00460"/>
    </source>
</evidence>
<name>A0A6V8KMX9_9ACTN</name>
<dbReference type="Gene3D" id="2.60.40.2250">
    <property type="match status" value="1"/>
</dbReference>
<dbReference type="Pfam" id="PF01841">
    <property type="entry name" value="Transglut_core"/>
    <property type="match status" value="1"/>
</dbReference>
<organism evidence="2 3">
    <name type="scientific">Phytohabitans houttuyneae</name>
    <dbReference type="NCBI Taxonomy" id="1076126"/>
    <lineage>
        <taxon>Bacteria</taxon>
        <taxon>Bacillati</taxon>
        <taxon>Actinomycetota</taxon>
        <taxon>Actinomycetes</taxon>
        <taxon>Micromonosporales</taxon>
        <taxon>Micromonosporaceae</taxon>
    </lineage>
</organism>
<dbReference type="RefSeq" id="WP_246273949.1">
    <property type="nucleotide sequence ID" value="NZ_BAABGO010000042.1"/>
</dbReference>
<keyword evidence="3" id="KW-1185">Reference proteome</keyword>
<gene>
    <name evidence="2" type="ORF">Phou_061850</name>
</gene>
<reference evidence="2 3" key="2">
    <citation type="submission" date="2020-03" db="EMBL/GenBank/DDBJ databases">
        <authorList>
            <person name="Ichikawa N."/>
            <person name="Kimura A."/>
            <person name="Kitahashi Y."/>
            <person name="Uohara A."/>
        </authorList>
    </citation>
    <scope>NUCLEOTIDE SEQUENCE [LARGE SCALE GENOMIC DNA]</scope>
    <source>
        <strain evidence="2 3">NBRC 108639</strain>
    </source>
</reference>